<gene>
    <name evidence="4" type="ordered locus">MTES_2699</name>
</gene>
<keyword evidence="2" id="KW-0472">Membrane</keyword>
<dbReference type="Proteomes" id="UP000008975">
    <property type="component" value="Chromosome"/>
</dbReference>
<keyword evidence="2" id="KW-1133">Transmembrane helix</keyword>
<keyword evidence="3" id="KW-0732">Signal</keyword>
<dbReference type="HOGENOM" id="CLU_051827_1_0_11"/>
<feature type="compositionally biased region" description="Basic residues" evidence="1">
    <location>
        <begin position="357"/>
        <end position="368"/>
    </location>
</feature>
<dbReference type="AlphaFoldDB" id="E8N8K7"/>
<dbReference type="eggNOG" id="COG1470">
    <property type="taxonomic scope" value="Bacteria"/>
</dbReference>
<accession>E8N8K7</accession>
<name>E8N8K7_MICTS</name>
<dbReference type="STRING" id="979556.MTES_2699"/>
<reference key="2">
    <citation type="submission" date="2011-02" db="EMBL/GenBank/DDBJ databases">
        <title>Genome sequence of Microbacterium testaceum StLB037.</title>
        <authorList>
            <person name="Morohoshi T."/>
            <person name="Wang W.Z."/>
            <person name="Someya N."/>
            <person name="Ikeda T."/>
        </authorList>
    </citation>
    <scope>NUCLEOTIDE SEQUENCE</scope>
    <source>
        <strain>StLB037</strain>
    </source>
</reference>
<evidence type="ECO:0000313" key="4">
    <source>
        <dbReference type="EMBL" id="BAJ75663.1"/>
    </source>
</evidence>
<proteinExistence type="predicted"/>
<organism evidence="4 5">
    <name type="scientific">Microbacterium testaceum (strain StLB037)</name>
    <dbReference type="NCBI Taxonomy" id="979556"/>
    <lineage>
        <taxon>Bacteria</taxon>
        <taxon>Bacillati</taxon>
        <taxon>Actinomycetota</taxon>
        <taxon>Actinomycetes</taxon>
        <taxon>Micrococcales</taxon>
        <taxon>Microbacteriaceae</taxon>
        <taxon>Microbacterium</taxon>
    </lineage>
</organism>
<evidence type="ECO:0000256" key="3">
    <source>
        <dbReference type="SAM" id="SignalP"/>
    </source>
</evidence>
<sequence>MTMDARISRWPLIGVAVLAFAASVIAAPMLAAPMARAEDATPDITWSVTPAGESAPDDRGIIEQDLDPGASAVDHFAVRNFSTDTVTFRLTAADGFHTPSGRFDMLPTSQQSKDAGTWISLPEQVTVPANETAIVAFTTTVPADAQPGDHSAGIAASVLSSGTQGDAQVAVDSRVGFRVTTRVSGELSAAVHIENPSGSYDLSWNPFQPGTLRATFDVVNDGNTMVVAGGTVTGGFEAQDFPTGDDGKVTIFPGERRSFSVDLPSAWVLFWAPLTVDFTGSAADDQGRGVPMNSVSAQTTVFSVPWPQLTALAGIALVVASAAVGRRRSRSRLDAMLRAAREEGRRAAAMGDEHPLRLRRTRNTRRFP</sequence>
<feature type="transmembrane region" description="Helical" evidence="2">
    <location>
        <begin position="306"/>
        <end position="324"/>
    </location>
</feature>
<dbReference type="KEGG" id="mts:MTES_2699"/>
<dbReference type="EMBL" id="AP012052">
    <property type="protein sequence ID" value="BAJ75663.1"/>
    <property type="molecule type" value="Genomic_DNA"/>
</dbReference>
<feature type="compositionally biased region" description="Basic and acidic residues" evidence="1">
    <location>
        <begin position="344"/>
        <end position="356"/>
    </location>
</feature>
<feature type="signal peptide" evidence="3">
    <location>
        <begin position="1"/>
        <end position="26"/>
    </location>
</feature>
<dbReference type="OrthoDB" id="4336304at2"/>
<protein>
    <recommendedName>
        <fullName evidence="6">DUF916 domain-containing protein</fullName>
    </recommendedName>
</protein>
<feature type="region of interest" description="Disordered" evidence="1">
    <location>
        <begin position="344"/>
        <end position="368"/>
    </location>
</feature>
<evidence type="ECO:0000256" key="1">
    <source>
        <dbReference type="SAM" id="MobiDB-lite"/>
    </source>
</evidence>
<evidence type="ECO:0000256" key="2">
    <source>
        <dbReference type="SAM" id="Phobius"/>
    </source>
</evidence>
<evidence type="ECO:0008006" key="6">
    <source>
        <dbReference type="Google" id="ProtNLM"/>
    </source>
</evidence>
<reference evidence="4 5" key="1">
    <citation type="journal article" date="2011" name="J. Bacteriol.">
        <title>Genome sequence of Microbacterium testaceum StLB037, an N-acylhomoserine lactone-degrading bacterium isolated from potato leaves.</title>
        <authorList>
            <person name="Morohoshi T."/>
            <person name="Wang W.-Z."/>
            <person name="Someya N."/>
            <person name="Ikeda T."/>
        </authorList>
    </citation>
    <scope>NUCLEOTIDE SEQUENCE [LARGE SCALE GENOMIC DNA]</scope>
    <source>
        <strain evidence="4 5">StLB037</strain>
    </source>
</reference>
<feature type="chain" id="PRO_5038791240" description="DUF916 domain-containing protein" evidence="3">
    <location>
        <begin position="27"/>
        <end position="368"/>
    </location>
</feature>
<keyword evidence="2" id="KW-0812">Transmembrane</keyword>
<evidence type="ECO:0000313" key="5">
    <source>
        <dbReference type="Proteomes" id="UP000008975"/>
    </source>
</evidence>
<dbReference type="RefSeq" id="WP_013585788.1">
    <property type="nucleotide sequence ID" value="NC_015125.1"/>
</dbReference>